<reference evidence="3" key="1">
    <citation type="journal article" date="2019" name="Int. J. Syst. Evol. Microbiol.">
        <title>The Global Catalogue of Microorganisms (GCM) 10K type strain sequencing project: providing services to taxonomists for standard genome sequencing and annotation.</title>
        <authorList>
            <consortium name="The Broad Institute Genomics Platform"/>
            <consortium name="The Broad Institute Genome Sequencing Center for Infectious Disease"/>
            <person name="Wu L."/>
            <person name="Ma J."/>
        </authorList>
    </citation>
    <scope>NUCLEOTIDE SEQUENCE [LARGE SCALE GENOMIC DNA]</scope>
    <source>
        <strain evidence="3">JCM 31405</strain>
    </source>
</reference>
<accession>A0ABQ2S4S4</accession>
<dbReference type="SUPFAM" id="SSF52833">
    <property type="entry name" value="Thioredoxin-like"/>
    <property type="match status" value="1"/>
</dbReference>
<dbReference type="EMBL" id="BMQN01000005">
    <property type="protein sequence ID" value="GGR96695.1"/>
    <property type="molecule type" value="Genomic_DNA"/>
</dbReference>
<dbReference type="Proteomes" id="UP000644548">
    <property type="component" value="Unassembled WGS sequence"/>
</dbReference>
<dbReference type="Pfam" id="PF02630">
    <property type="entry name" value="SCO1-SenC"/>
    <property type="match status" value="1"/>
</dbReference>
<gene>
    <name evidence="2" type="ORF">GCM10008960_24420</name>
</gene>
<name>A0ABQ2S4S4_9DEIO</name>
<dbReference type="PANTHER" id="PTHR12151">
    <property type="entry name" value="ELECTRON TRANSPORT PROTIN SCO1/SENC FAMILY MEMBER"/>
    <property type="match status" value="1"/>
</dbReference>
<dbReference type="InterPro" id="IPR036249">
    <property type="entry name" value="Thioredoxin-like_sf"/>
</dbReference>
<dbReference type="RefSeq" id="WP_189073453.1">
    <property type="nucleotide sequence ID" value="NZ_BMQN01000005.1"/>
</dbReference>
<protein>
    <submittedName>
        <fullName evidence="2">Electron transporter</fullName>
    </submittedName>
</protein>
<organism evidence="2 3">
    <name type="scientific">Deinococcus sedimenti</name>
    <dbReference type="NCBI Taxonomy" id="1867090"/>
    <lineage>
        <taxon>Bacteria</taxon>
        <taxon>Thermotogati</taxon>
        <taxon>Deinococcota</taxon>
        <taxon>Deinococci</taxon>
        <taxon>Deinococcales</taxon>
        <taxon>Deinococcaceae</taxon>
        <taxon>Deinococcus</taxon>
    </lineage>
</organism>
<comment type="similarity">
    <text evidence="1">Belongs to the SCO1/2 family.</text>
</comment>
<evidence type="ECO:0000313" key="2">
    <source>
        <dbReference type="EMBL" id="GGR96695.1"/>
    </source>
</evidence>
<comment type="caution">
    <text evidence="2">The sequence shown here is derived from an EMBL/GenBank/DDBJ whole genome shotgun (WGS) entry which is preliminary data.</text>
</comment>
<dbReference type="CDD" id="cd02968">
    <property type="entry name" value="SCO"/>
    <property type="match status" value="1"/>
</dbReference>
<proteinExistence type="inferred from homology"/>
<dbReference type="PANTHER" id="PTHR12151:SF25">
    <property type="entry name" value="LINALOOL DEHYDRATASE_ISOMERASE DOMAIN-CONTAINING PROTEIN"/>
    <property type="match status" value="1"/>
</dbReference>
<evidence type="ECO:0000313" key="3">
    <source>
        <dbReference type="Proteomes" id="UP000644548"/>
    </source>
</evidence>
<dbReference type="Gene3D" id="3.40.30.10">
    <property type="entry name" value="Glutaredoxin"/>
    <property type="match status" value="1"/>
</dbReference>
<dbReference type="InterPro" id="IPR003782">
    <property type="entry name" value="SCO1/SenC"/>
</dbReference>
<sequence length="234" mass="24473">MTGVSKWVTAALLVVAAVLGGLLVMRRAAPGVTAGEALDQPKALSALALVDDRGRATTLNAADGRVRLVFYGFVRCPDVCPATLATLKTMYAALSEEQRSRVQVQFVTVDPVHDTPDVVREYLDRFDPAFTGLTGRAETIDAAAREMFVANVAPMPAEDHSAHMTTPQSGKTASGAANAEAVGAGAAVAARIHGDQVSVVDGQGRFVRVYGNLDVVGGALARDLPGLIRLYAKS</sequence>
<keyword evidence="3" id="KW-1185">Reference proteome</keyword>
<evidence type="ECO:0000256" key="1">
    <source>
        <dbReference type="ARBA" id="ARBA00010996"/>
    </source>
</evidence>